<accession>A0A0A3IN79</accession>
<dbReference type="AlphaFoldDB" id="A0A0A3IN79"/>
<dbReference type="GO" id="GO:0005737">
    <property type="term" value="C:cytoplasm"/>
    <property type="evidence" value="ECO:0007669"/>
    <property type="project" value="TreeGrafter"/>
</dbReference>
<protein>
    <submittedName>
        <fullName evidence="2">PhzF family phenazine biosynthesis protein</fullName>
    </submittedName>
</protein>
<dbReference type="Pfam" id="PF02567">
    <property type="entry name" value="PhzC-PhzF"/>
    <property type="match status" value="1"/>
</dbReference>
<comment type="caution">
    <text evidence="2">The sequence shown here is derived from an EMBL/GenBank/DDBJ whole genome shotgun (WGS) entry which is preliminary data.</text>
</comment>
<organism evidence="2 3">
    <name type="scientific">Lysinibacillus odysseyi 34hs-1 = NBRC 100172</name>
    <dbReference type="NCBI Taxonomy" id="1220589"/>
    <lineage>
        <taxon>Bacteria</taxon>
        <taxon>Bacillati</taxon>
        <taxon>Bacillota</taxon>
        <taxon>Bacilli</taxon>
        <taxon>Bacillales</taxon>
        <taxon>Bacillaceae</taxon>
        <taxon>Lysinibacillus</taxon>
    </lineage>
</organism>
<dbReference type="OrthoDB" id="9788221at2"/>
<dbReference type="SUPFAM" id="SSF54506">
    <property type="entry name" value="Diaminopimelate epimerase-like"/>
    <property type="match status" value="1"/>
</dbReference>
<evidence type="ECO:0000313" key="3">
    <source>
        <dbReference type="Proteomes" id="UP000030437"/>
    </source>
</evidence>
<dbReference type="InterPro" id="IPR003719">
    <property type="entry name" value="Phenazine_PhzF-like"/>
</dbReference>
<proteinExistence type="predicted"/>
<reference evidence="2 3" key="1">
    <citation type="submission" date="2014-02" db="EMBL/GenBank/DDBJ databases">
        <title>Draft genome sequence of Lysinibacillus odysseyi NBRC 100172.</title>
        <authorList>
            <person name="Zhang F."/>
            <person name="Wang G."/>
            <person name="Zhang L."/>
        </authorList>
    </citation>
    <scope>NUCLEOTIDE SEQUENCE [LARGE SCALE GENOMIC DNA]</scope>
    <source>
        <strain evidence="2 3">NBRC 100172</strain>
    </source>
</reference>
<dbReference type="Gene3D" id="3.10.310.10">
    <property type="entry name" value="Diaminopimelate Epimerase, Chain A, domain 1"/>
    <property type="match status" value="2"/>
</dbReference>
<dbReference type="EMBL" id="JPVP01000052">
    <property type="protein sequence ID" value="KGR86206.1"/>
    <property type="molecule type" value="Genomic_DNA"/>
</dbReference>
<dbReference type="PIRSF" id="PIRSF016184">
    <property type="entry name" value="PhzC_PhzF"/>
    <property type="match status" value="1"/>
</dbReference>
<dbReference type="GO" id="GO:0016853">
    <property type="term" value="F:isomerase activity"/>
    <property type="evidence" value="ECO:0007669"/>
    <property type="project" value="TreeGrafter"/>
</dbReference>
<dbReference type="PANTHER" id="PTHR13774">
    <property type="entry name" value="PHENAZINE BIOSYNTHESIS PROTEIN"/>
    <property type="match status" value="1"/>
</dbReference>
<keyword evidence="3" id="KW-1185">Reference proteome</keyword>
<sequence>MSNNINVFYVDAFTSEVFGGNPAGVIPNAESLTDIEMKKIANEINLSETAFLMPPSKTNADFRIRYFTPTEEVDFCGHATLGTAWLMATMYNWVDKKEQIIFETNIGLIPVKWILEDNQLKTVSMTQVSPQVNDIEIDPQVVAELVGIRGTDIDDRYPIKIGNTGVSHLLVPVKTRRAIDEAEPKLNDLKKMNKDYNISTTHLFTFDTHGEFDIYTRDFCPNIGIDEDPVTGAANGALAGYLYLENILSIKESHQLIVGQGHAINRPGMLYVTITPTNGMPIIEVAGTAVVSMTGEILV</sequence>
<evidence type="ECO:0000256" key="1">
    <source>
        <dbReference type="PIRSR" id="PIRSR016184-1"/>
    </source>
</evidence>
<name>A0A0A3IN79_9BACI</name>
<gene>
    <name evidence="2" type="ORF">CD32_07385</name>
</gene>
<dbReference type="NCBIfam" id="TIGR00654">
    <property type="entry name" value="PhzF_family"/>
    <property type="match status" value="1"/>
</dbReference>
<feature type="active site" evidence="1">
    <location>
        <position position="48"/>
    </location>
</feature>
<dbReference type="RefSeq" id="WP_036152935.1">
    <property type="nucleotide sequence ID" value="NZ_AVCX01000009.1"/>
</dbReference>
<dbReference type="eggNOG" id="COG0384">
    <property type="taxonomic scope" value="Bacteria"/>
</dbReference>
<dbReference type="Proteomes" id="UP000030437">
    <property type="component" value="Unassembled WGS sequence"/>
</dbReference>
<evidence type="ECO:0000313" key="2">
    <source>
        <dbReference type="EMBL" id="KGR86206.1"/>
    </source>
</evidence>